<dbReference type="STRING" id="1051891.A0A0C3QJQ1"/>
<reference evidence="2 3" key="1">
    <citation type="submission" date="2014-04" db="EMBL/GenBank/DDBJ databases">
        <authorList>
            <consortium name="DOE Joint Genome Institute"/>
            <person name="Kuo A."/>
            <person name="Girlanda M."/>
            <person name="Perotto S."/>
            <person name="Kohler A."/>
            <person name="Nagy L.G."/>
            <person name="Floudas D."/>
            <person name="Copeland A."/>
            <person name="Barry K.W."/>
            <person name="Cichocki N."/>
            <person name="Veneault-Fourrey C."/>
            <person name="LaButti K."/>
            <person name="Lindquist E.A."/>
            <person name="Lipzen A."/>
            <person name="Lundell T."/>
            <person name="Morin E."/>
            <person name="Murat C."/>
            <person name="Sun H."/>
            <person name="Tunlid A."/>
            <person name="Henrissat B."/>
            <person name="Grigoriev I.V."/>
            <person name="Hibbett D.S."/>
            <person name="Martin F."/>
            <person name="Nordberg H.P."/>
            <person name="Cantor M.N."/>
            <person name="Hua S.X."/>
        </authorList>
    </citation>
    <scope>NUCLEOTIDE SEQUENCE [LARGE SCALE GENOMIC DNA]</scope>
    <source>
        <strain evidence="2 3">MUT 4182</strain>
    </source>
</reference>
<keyword evidence="3" id="KW-1185">Reference proteome</keyword>
<feature type="region of interest" description="Disordered" evidence="1">
    <location>
        <begin position="1"/>
        <end position="47"/>
    </location>
</feature>
<dbReference type="OrthoDB" id="5593376at2759"/>
<dbReference type="HOGENOM" id="CLU_028557_0_0_1"/>
<feature type="compositionally biased region" description="Acidic residues" evidence="1">
    <location>
        <begin position="104"/>
        <end position="120"/>
    </location>
</feature>
<evidence type="ECO:0000313" key="3">
    <source>
        <dbReference type="Proteomes" id="UP000054248"/>
    </source>
</evidence>
<feature type="region of interest" description="Disordered" evidence="1">
    <location>
        <begin position="606"/>
        <end position="643"/>
    </location>
</feature>
<feature type="region of interest" description="Disordered" evidence="1">
    <location>
        <begin position="60"/>
        <end position="160"/>
    </location>
</feature>
<evidence type="ECO:0000313" key="2">
    <source>
        <dbReference type="EMBL" id="KIO32580.1"/>
    </source>
</evidence>
<protein>
    <submittedName>
        <fullName evidence="2">Uncharacterized protein</fullName>
    </submittedName>
</protein>
<proteinExistence type="predicted"/>
<evidence type="ECO:0000256" key="1">
    <source>
        <dbReference type="SAM" id="MobiDB-lite"/>
    </source>
</evidence>
<feature type="compositionally biased region" description="Polar residues" evidence="1">
    <location>
        <begin position="125"/>
        <end position="135"/>
    </location>
</feature>
<accession>A0A0C3QJQ1</accession>
<sequence length="643" mass="68054">MASNSAFAPALYPSGLPDGLVQSLPMGAGGGLMPGSLPGGPTSGMMDVDVAALGSFVDVTALPGSRPGTSHGRPSLPDHSSSSSGGGYGSFSKSDLQHQSSQDDPNDDDSDDDGDSDDGEDGRMSNPSSVNGSINDSRRMEGGRSKRKGAGSGPEGSNSANALSLEVKAVVDRVFLEYLNRICSNLDATDSKGEAIHQTLMAKKMARLDESPDFRPFKFRIQAFTNGFVEELARQGYGEEQIPIKKIKAYLWHHNPYIARFNEDGKKAKSKGNHIWNIEAKKILAMNGDVNAPRWVFKKFVRKIAGAPPTMAYIGLKWQWEPKIWDPQLSRASIDVEFSSPNMPPWMRWEKGALNGVPTPDSQSIDLIVEARYMQDGQQKVLSVTHPITVAPLAVGDSSYPKARRPSLLGTDAVNTRRFVSDSVVPQATVPRPPLVSAAALPPPVPNPAETAQVIAVINNAANRVAAAAHNQGFPTGPAQIHAQAALAKQQQVLTVAAQVISSEAHDALVGRAIGEQPKASSVLVQAAQSVVHQAARQVQADKTAVALLQAKSSPVAPITPAPVSLTDVSIATQSAVAHAVAITGSESTEVEVMLTANSLIQQRSRADSRAGMQMLPGPSAGASVVPGTNPYPHLVNPSQYLR</sequence>
<organism evidence="2 3">
    <name type="scientific">Tulasnella calospora MUT 4182</name>
    <dbReference type="NCBI Taxonomy" id="1051891"/>
    <lineage>
        <taxon>Eukaryota</taxon>
        <taxon>Fungi</taxon>
        <taxon>Dikarya</taxon>
        <taxon>Basidiomycota</taxon>
        <taxon>Agaricomycotina</taxon>
        <taxon>Agaricomycetes</taxon>
        <taxon>Cantharellales</taxon>
        <taxon>Tulasnellaceae</taxon>
        <taxon>Tulasnella</taxon>
    </lineage>
</organism>
<dbReference type="EMBL" id="KN822954">
    <property type="protein sequence ID" value="KIO32580.1"/>
    <property type="molecule type" value="Genomic_DNA"/>
</dbReference>
<reference evidence="3" key="2">
    <citation type="submission" date="2015-01" db="EMBL/GenBank/DDBJ databases">
        <title>Evolutionary Origins and Diversification of the Mycorrhizal Mutualists.</title>
        <authorList>
            <consortium name="DOE Joint Genome Institute"/>
            <consortium name="Mycorrhizal Genomics Consortium"/>
            <person name="Kohler A."/>
            <person name="Kuo A."/>
            <person name="Nagy L.G."/>
            <person name="Floudas D."/>
            <person name="Copeland A."/>
            <person name="Barry K.W."/>
            <person name="Cichocki N."/>
            <person name="Veneault-Fourrey C."/>
            <person name="LaButti K."/>
            <person name="Lindquist E.A."/>
            <person name="Lipzen A."/>
            <person name="Lundell T."/>
            <person name="Morin E."/>
            <person name="Murat C."/>
            <person name="Riley R."/>
            <person name="Ohm R."/>
            <person name="Sun H."/>
            <person name="Tunlid A."/>
            <person name="Henrissat B."/>
            <person name="Grigoriev I.V."/>
            <person name="Hibbett D.S."/>
            <person name="Martin F."/>
        </authorList>
    </citation>
    <scope>NUCLEOTIDE SEQUENCE [LARGE SCALE GENOMIC DNA]</scope>
    <source>
        <strain evidence="3">MUT 4182</strain>
    </source>
</reference>
<feature type="compositionally biased region" description="Gly residues" evidence="1">
    <location>
        <begin position="27"/>
        <end position="42"/>
    </location>
</feature>
<gene>
    <name evidence="2" type="ORF">M407DRAFT_105664</name>
</gene>
<dbReference type="AlphaFoldDB" id="A0A0C3QJQ1"/>
<dbReference type="Proteomes" id="UP000054248">
    <property type="component" value="Unassembled WGS sequence"/>
</dbReference>
<name>A0A0C3QJQ1_9AGAM</name>